<dbReference type="EMBL" id="JAHCVI010000004">
    <property type="protein sequence ID" value="KAG7285959.1"/>
    <property type="molecule type" value="Genomic_DNA"/>
</dbReference>
<feature type="chain" id="PRO_5042249154" description="SGNH hydrolase-type esterase domain-containing protein" evidence="1">
    <location>
        <begin position="22"/>
        <end position="602"/>
    </location>
</feature>
<dbReference type="InterPro" id="IPR013830">
    <property type="entry name" value="SGNH_hydro"/>
</dbReference>
<dbReference type="GO" id="GO:0016788">
    <property type="term" value="F:hydrolase activity, acting on ester bonds"/>
    <property type="evidence" value="ECO:0007669"/>
    <property type="project" value="InterPro"/>
</dbReference>
<keyword evidence="4" id="KW-1185">Reference proteome</keyword>
<evidence type="ECO:0000313" key="3">
    <source>
        <dbReference type="EMBL" id="KAG7285959.1"/>
    </source>
</evidence>
<evidence type="ECO:0000259" key="2">
    <source>
        <dbReference type="Pfam" id="PF13472"/>
    </source>
</evidence>
<name>A0AAD4ER40_9PEZI</name>
<dbReference type="SUPFAM" id="SSF52266">
    <property type="entry name" value="SGNH hydrolase"/>
    <property type="match status" value="1"/>
</dbReference>
<dbReference type="Pfam" id="PF13472">
    <property type="entry name" value="Lipase_GDSL_2"/>
    <property type="match status" value="1"/>
</dbReference>
<dbReference type="InterPro" id="IPR037460">
    <property type="entry name" value="SEST-like"/>
</dbReference>
<protein>
    <recommendedName>
        <fullName evidence="2">SGNH hydrolase-type esterase domain-containing protein</fullName>
    </recommendedName>
</protein>
<dbReference type="InterPro" id="IPR036514">
    <property type="entry name" value="SGNH_hydro_sf"/>
</dbReference>
<dbReference type="Proteomes" id="UP001197093">
    <property type="component" value="Unassembled WGS sequence"/>
</dbReference>
<dbReference type="AlphaFoldDB" id="A0AAD4ER40"/>
<dbReference type="Pfam" id="PF18647">
    <property type="entry name" value="Fungal_lectin_2"/>
    <property type="match status" value="1"/>
</dbReference>
<dbReference type="GO" id="GO:0006629">
    <property type="term" value="P:lipid metabolic process"/>
    <property type="evidence" value="ECO:0007669"/>
    <property type="project" value="TreeGrafter"/>
</dbReference>
<dbReference type="PANTHER" id="PTHR37981:SF1">
    <property type="entry name" value="SGNH HYDROLASE-TYPE ESTERASE DOMAIN-CONTAINING PROTEIN"/>
    <property type="match status" value="1"/>
</dbReference>
<evidence type="ECO:0000313" key="4">
    <source>
        <dbReference type="Proteomes" id="UP001197093"/>
    </source>
</evidence>
<feature type="domain" description="SGNH hydrolase-type esterase" evidence="2">
    <location>
        <begin position="37"/>
        <end position="229"/>
    </location>
</feature>
<proteinExistence type="predicted"/>
<comment type="caution">
    <text evidence="3">The sequence shown here is derived from an EMBL/GenBank/DDBJ whole genome shotgun (WGS) entry which is preliminary data.</text>
</comment>
<reference evidence="3" key="1">
    <citation type="submission" date="2023-02" db="EMBL/GenBank/DDBJ databases">
        <authorList>
            <person name="Palmer J.M."/>
        </authorList>
    </citation>
    <scope>NUCLEOTIDE SEQUENCE</scope>
    <source>
        <strain evidence="3">FW57</strain>
    </source>
</reference>
<evidence type="ECO:0000256" key="1">
    <source>
        <dbReference type="SAM" id="SignalP"/>
    </source>
</evidence>
<dbReference type="CDD" id="cd01823">
    <property type="entry name" value="SEST_like"/>
    <property type="match status" value="1"/>
</dbReference>
<feature type="signal peptide" evidence="1">
    <location>
        <begin position="1"/>
        <end position="21"/>
    </location>
</feature>
<dbReference type="PANTHER" id="PTHR37981">
    <property type="entry name" value="LIPASE 2"/>
    <property type="match status" value="1"/>
</dbReference>
<sequence>MMKAWFILLSSLFSLSQLVSADAAGYDDWSWVNSVAAVGDSFTAGIGAGRLWDSDSKDCSRYDQSYPAVIRRWLGGNRKFQFPACSGDTSISIMNQIDSLEAGVDLAFMTAGGNDLCLSNIIAQCVLSRFASESDCQATINQASTGITNYLRTNVLALLQELDHKMNKNGVIVVVLYGEFFNPGTSACETENWGWPLGGQKLTTDHRETFNQLVRSTNAEIKKAAQSEGWINSKVVVADWSDWVYMTQGRFCEPGASPKPEDPSNKNLAFFKLDTSPVHLEDYPAGPLKIRSNMSLEMATPDEIEAEMQFIEARRAADIAPYKMMYHKRGLTAPSCPSGVLKNVVSYFLPDSIGKIFHPNKNGHEIIASFVVDAARQARADILGIPGPGCVTDRLTCFADHDTGHYISAYAAYSSTADFCNSVNVPANTANWAFTKRYYESTLDEVDFSIQLSNGASSFDKDQCNKAVNAILDGCDKNPNNPMNWKQGGSWQIGSYKYTIQPRRENRIWPYLTAPKHAYTIYGAGWATWDFGQQSLRPNSTGCFGLGITNWHFDYFDQPDSNGYEWRAIFNSPIWTRARCYNNNKVQNAAGGGSDGGCRGNG</sequence>
<gene>
    <name evidence="3" type="ORF">NEMBOFW57_008255</name>
</gene>
<keyword evidence="1" id="KW-0732">Signal</keyword>
<dbReference type="Gene3D" id="3.40.50.1110">
    <property type="entry name" value="SGNH hydrolase"/>
    <property type="match status" value="1"/>
</dbReference>
<organism evidence="3 4">
    <name type="scientific">Staphylotrichum longicolle</name>
    <dbReference type="NCBI Taxonomy" id="669026"/>
    <lineage>
        <taxon>Eukaryota</taxon>
        <taxon>Fungi</taxon>
        <taxon>Dikarya</taxon>
        <taxon>Ascomycota</taxon>
        <taxon>Pezizomycotina</taxon>
        <taxon>Sordariomycetes</taxon>
        <taxon>Sordariomycetidae</taxon>
        <taxon>Sordariales</taxon>
        <taxon>Chaetomiaceae</taxon>
        <taxon>Staphylotrichum</taxon>
    </lineage>
</organism>
<accession>A0AAD4ER40</accession>